<protein>
    <submittedName>
        <fullName evidence="1">Uncharacterized protein</fullName>
    </submittedName>
</protein>
<sequence length="309" mass="34698">MQRPLLDMYRGFWLVQVCLQDVASCVPWSRLRRRRTLYCSSNRRWSREPLPQQSIVALSSLINAAVDIPGMNESEEMEIIQSAVERIVFEMENFMPQSYWDRIMTTKTVPDAQRELLQSRLIEHFQSTLNLPYLSEQDQRLIVHATVAIVSDAMGNTKLDDILAQDATSVSLAAIFIREAMGIDDVEALRKEVSSIIELPIPLPEPAVKWVIGKGVAALVAILNDAVDLSLVECFGKARTRPVTSAADFEEVLRLNVTGLLDHNMNVFGMPAFVEAFVLAKIVDSYFDLCVTKSRIDTAVAMLLKPVKT</sequence>
<dbReference type="VEuPathDB" id="FungiDB:H257_11895"/>
<dbReference type="RefSeq" id="XP_009837275.1">
    <property type="nucleotide sequence ID" value="XM_009838973.1"/>
</dbReference>
<proteinExistence type="predicted"/>
<name>W4G122_APHAT</name>
<reference evidence="1" key="1">
    <citation type="submission" date="2013-12" db="EMBL/GenBank/DDBJ databases">
        <title>The Genome Sequence of Aphanomyces astaci APO3.</title>
        <authorList>
            <consortium name="The Broad Institute Genomics Platform"/>
            <person name="Russ C."/>
            <person name="Tyler B."/>
            <person name="van West P."/>
            <person name="Dieguez-Uribeondo J."/>
            <person name="Young S.K."/>
            <person name="Zeng Q."/>
            <person name="Gargeya S."/>
            <person name="Fitzgerald M."/>
            <person name="Abouelleil A."/>
            <person name="Alvarado L."/>
            <person name="Chapman S.B."/>
            <person name="Gainer-Dewar J."/>
            <person name="Goldberg J."/>
            <person name="Griggs A."/>
            <person name="Gujja S."/>
            <person name="Hansen M."/>
            <person name="Howarth C."/>
            <person name="Imamovic A."/>
            <person name="Ireland A."/>
            <person name="Larimer J."/>
            <person name="McCowan C."/>
            <person name="Murphy C."/>
            <person name="Pearson M."/>
            <person name="Poon T.W."/>
            <person name="Priest M."/>
            <person name="Roberts A."/>
            <person name="Saif S."/>
            <person name="Shea T."/>
            <person name="Sykes S."/>
            <person name="Wortman J."/>
            <person name="Nusbaum C."/>
            <person name="Birren B."/>
        </authorList>
    </citation>
    <scope>NUCLEOTIDE SEQUENCE [LARGE SCALE GENOMIC DNA]</scope>
    <source>
        <strain evidence="1">APO3</strain>
    </source>
</reference>
<dbReference type="GeneID" id="20813891"/>
<dbReference type="OrthoDB" id="75104at2759"/>
<dbReference type="EMBL" id="KI913149">
    <property type="protein sequence ID" value="ETV73400.1"/>
    <property type="molecule type" value="Genomic_DNA"/>
</dbReference>
<dbReference type="AlphaFoldDB" id="W4G122"/>
<evidence type="ECO:0000313" key="1">
    <source>
        <dbReference type="EMBL" id="ETV73400.1"/>
    </source>
</evidence>
<gene>
    <name evidence="1" type="ORF">H257_11895</name>
</gene>
<accession>W4G122</accession>
<organism evidence="1">
    <name type="scientific">Aphanomyces astaci</name>
    <name type="common">Crayfish plague agent</name>
    <dbReference type="NCBI Taxonomy" id="112090"/>
    <lineage>
        <taxon>Eukaryota</taxon>
        <taxon>Sar</taxon>
        <taxon>Stramenopiles</taxon>
        <taxon>Oomycota</taxon>
        <taxon>Saprolegniomycetes</taxon>
        <taxon>Saprolegniales</taxon>
        <taxon>Verrucalvaceae</taxon>
        <taxon>Aphanomyces</taxon>
    </lineage>
</organism>